<dbReference type="OrthoDB" id="2662123at2"/>
<reference evidence="1 2" key="1">
    <citation type="journal article" date="2015" name="Geomicrobiol. J.">
        <title>Caldisalinibacter kiritimatiensis gen. nov., sp. nov., a moderately thermohalophilic thiosulfate-reducing bacterium from a hypersaline microbial mat.</title>
        <authorList>
            <person name="Ben Hania W."/>
            <person name="Joseph M."/>
            <person name="Fiebig A."/>
            <person name="Bunk B."/>
            <person name="Klenk H.-P."/>
            <person name="Fardeau M.-L."/>
            <person name="Spring S."/>
        </authorList>
    </citation>
    <scope>NUCLEOTIDE SEQUENCE [LARGE SCALE GENOMIC DNA]</scope>
    <source>
        <strain evidence="1 2">L21-TH-D2</strain>
    </source>
</reference>
<dbReference type="Proteomes" id="UP000013378">
    <property type="component" value="Unassembled WGS sequence"/>
</dbReference>
<dbReference type="RefSeq" id="WP_006308323.1">
    <property type="nucleotide sequence ID" value="NZ_ARZA01000061.1"/>
</dbReference>
<evidence type="ECO:0000313" key="1">
    <source>
        <dbReference type="EMBL" id="EOD01407.1"/>
    </source>
</evidence>
<protein>
    <recommendedName>
        <fullName evidence="3">YvrJ family protein</fullName>
    </recommendedName>
</protein>
<evidence type="ECO:0000313" key="2">
    <source>
        <dbReference type="Proteomes" id="UP000013378"/>
    </source>
</evidence>
<dbReference type="EMBL" id="ARZA01000061">
    <property type="protein sequence ID" value="EOD01407.1"/>
    <property type="molecule type" value="Genomic_DNA"/>
</dbReference>
<evidence type="ECO:0008006" key="3">
    <source>
        <dbReference type="Google" id="ProtNLM"/>
    </source>
</evidence>
<keyword evidence="2" id="KW-1185">Reference proteome</keyword>
<organism evidence="1 2">
    <name type="scientific">Caldisalinibacter kiritimatiensis</name>
    <dbReference type="NCBI Taxonomy" id="1304284"/>
    <lineage>
        <taxon>Bacteria</taxon>
        <taxon>Bacillati</taxon>
        <taxon>Bacillota</taxon>
        <taxon>Tissierellia</taxon>
        <taxon>Tissierellales</taxon>
        <taxon>Thermohalobacteraceae</taxon>
        <taxon>Caldisalinibacter</taxon>
    </lineage>
</organism>
<dbReference type="InterPro" id="IPR024419">
    <property type="entry name" value="YvrJ"/>
</dbReference>
<dbReference type="AlphaFoldDB" id="R1AXM6"/>
<sequence>MKEFQTFISQFGFQTFVAAFLLIRVERKLDVLNNTLIHMMELIANKNINN</sequence>
<dbReference type="STRING" id="1304284.L21TH_0522"/>
<accession>R1AXM6</accession>
<dbReference type="Pfam" id="PF12841">
    <property type="entry name" value="YvrJ"/>
    <property type="match status" value="1"/>
</dbReference>
<name>R1AXM6_9FIRM</name>
<comment type="caution">
    <text evidence="1">The sequence shown here is derived from an EMBL/GenBank/DDBJ whole genome shotgun (WGS) entry which is preliminary data.</text>
</comment>
<proteinExistence type="predicted"/>
<gene>
    <name evidence="1" type="ORF">L21TH_0522</name>
</gene>